<evidence type="ECO:0000313" key="11">
    <source>
        <dbReference type="EMBL" id="ANN80242.1"/>
    </source>
</evidence>
<evidence type="ECO:0000259" key="10">
    <source>
        <dbReference type="Pfam" id="PF04290"/>
    </source>
</evidence>
<evidence type="ECO:0000256" key="9">
    <source>
        <dbReference type="RuleBase" id="RU369079"/>
    </source>
</evidence>
<feature type="transmembrane region" description="Helical" evidence="9">
    <location>
        <begin position="116"/>
        <end position="137"/>
    </location>
</feature>
<proteinExistence type="inferred from homology"/>
<evidence type="ECO:0000256" key="4">
    <source>
        <dbReference type="ARBA" id="ARBA00022519"/>
    </source>
</evidence>
<dbReference type="EMBL" id="CP016172">
    <property type="protein sequence ID" value="ANN80242.1"/>
    <property type="molecule type" value="Genomic_DNA"/>
</dbReference>
<evidence type="ECO:0000256" key="2">
    <source>
        <dbReference type="ARBA" id="ARBA00022448"/>
    </source>
</evidence>
<evidence type="ECO:0000256" key="3">
    <source>
        <dbReference type="ARBA" id="ARBA00022475"/>
    </source>
</evidence>
<dbReference type="PANTHER" id="PTHR35011:SF2">
    <property type="entry name" value="2,3-DIKETO-L-GULONATE TRAP TRANSPORTER SMALL PERMEASE PROTEIN YIAM"/>
    <property type="match status" value="1"/>
</dbReference>
<evidence type="ECO:0000256" key="6">
    <source>
        <dbReference type="ARBA" id="ARBA00022989"/>
    </source>
</evidence>
<accession>A0A193GJI3</accession>
<comment type="similarity">
    <text evidence="8 9">Belongs to the TRAP transporter small permease family.</text>
</comment>
<dbReference type="Proteomes" id="UP000091926">
    <property type="component" value="Chromosome"/>
</dbReference>
<evidence type="ECO:0000313" key="12">
    <source>
        <dbReference type="Proteomes" id="UP000091926"/>
    </source>
</evidence>
<feature type="domain" description="Tripartite ATP-independent periplasmic transporters DctQ component" evidence="10">
    <location>
        <begin position="16"/>
        <end position="139"/>
    </location>
</feature>
<dbReference type="PANTHER" id="PTHR35011">
    <property type="entry name" value="2,3-DIKETO-L-GULONATE TRAP TRANSPORTER SMALL PERMEASE PROTEIN YIAM"/>
    <property type="match status" value="1"/>
</dbReference>
<organism evidence="11 12">
    <name type="scientific">Bordetella flabilis</name>
    <dbReference type="NCBI Taxonomy" id="463014"/>
    <lineage>
        <taxon>Bacteria</taxon>
        <taxon>Pseudomonadati</taxon>
        <taxon>Pseudomonadota</taxon>
        <taxon>Betaproteobacteria</taxon>
        <taxon>Burkholderiales</taxon>
        <taxon>Alcaligenaceae</taxon>
        <taxon>Bordetella</taxon>
    </lineage>
</organism>
<dbReference type="STRING" id="463014.BAU07_04710"/>
<comment type="subunit">
    <text evidence="9">The complex comprises the extracytoplasmic solute receptor protein and the two transmembrane proteins.</text>
</comment>
<evidence type="ECO:0000256" key="7">
    <source>
        <dbReference type="ARBA" id="ARBA00023136"/>
    </source>
</evidence>
<reference evidence="11 12" key="1">
    <citation type="submission" date="2016-06" db="EMBL/GenBank/DDBJ databases">
        <title>Complete genome sequences of Bordetella bronchialis and Bordetella flabilis.</title>
        <authorList>
            <person name="LiPuma J.J."/>
            <person name="Spilker T."/>
        </authorList>
    </citation>
    <scope>NUCLEOTIDE SEQUENCE [LARGE SCALE GENOMIC DNA]</scope>
    <source>
        <strain evidence="11 12">AU10664</strain>
    </source>
</reference>
<protein>
    <recommendedName>
        <fullName evidence="9">TRAP transporter small permease protein</fullName>
    </recommendedName>
</protein>
<evidence type="ECO:0000256" key="8">
    <source>
        <dbReference type="ARBA" id="ARBA00038436"/>
    </source>
</evidence>
<dbReference type="GO" id="GO:0005886">
    <property type="term" value="C:plasma membrane"/>
    <property type="evidence" value="ECO:0007669"/>
    <property type="project" value="UniProtKB-SubCell"/>
</dbReference>
<keyword evidence="6 9" id="KW-1133">Transmembrane helix</keyword>
<keyword evidence="5 9" id="KW-0812">Transmembrane</keyword>
<sequence>MRRVEAVVAATFLVLMVVLIFLGGVARLMHYPLNWTTDVATCLFAWACFLCADIAWRNDSLMSIDLLVKALPARWRAACMAFNYLVIVVFLLYVAVMGTWLAWISRARSFQGIPEVSYSWVTLSMPVGAVLLLITTWQKVRAARMRGEPMHLDGEKTAC</sequence>
<keyword evidence="4 9" id="KW-0997">Cell inner membrane</keyword>
<dbReference type="KEGG" id="bfz:BAU07_04710"/>
<dbReference type="AlphaFoldDB" id="A0A193GJI3"/>
<dbReference type="GO" id="GO:0015740">
    <property type="term" value="P:C4-dicarboxylate transport"/>
    <property type="evidence" value="ECO:0007669"/>
    <property type="project" value="TreeGrafter"/>
</dbReference>
<feature type="transmembrane region" description="Helical" evidence="9">
    <location>
        <begin position="35"/>
        <end position="56"/>
    </location>
</feature>
<keyword evidence="7 9" id="KW-0472">Membrane</keyword>
<gene>
    <name evidence="11" type="ORF">BAU07_04710</name>
</gene>
<keyword evidence="3" id="KW-1003">Cell membrane</keyword>
<dbReference type="GO" id="GO:0022857">
    <property type="term" value="F:transmembrane transporter activity"/>
    <property type="evidence" value="ECO:0007669"/>
    <property type="project" value="UniProtKB-UniRule"/>
</dbReference>
<comment type="function">
    <text evidence="9">Part of the tripartite ATP-independent periplasmic (TRAP) transport system.</text>
</comment>
<name>A0A193GJI3_9BORD</name>
<dbReference type="Pfam" id="PF04290">
    <property type="entry name" value="DctQ"/>
    <property type="match status" value="1"/>
</dbReference>
<evidence type="ECO:0000256" key="5">
    <source>
        <dbReference type="ARBA" id="ARBA00022692"/>
    </source>
</evidence>
<feature type="transmembrane region" description="Helical" evidence="9">
    <location>
        <begin position="77"/>
        <end position="104"/>
    </location>
</feature>
<dbReference type="InterPro" id="IPR007387">
    <property type="entry name" value="TRAP_DctQ"/>
</dbReference>
<comment type="subcellular location">
    <subcellularLocation>
        <location evidence="1 9">Cell inner membrane</location>
        <topology evidence="1 9">Multi-pass membrane protein</topology>
    </subcellularLocation>
</comment>
<evidence type="ECO:0000256" key="1">
    <source>
        <dbReference type="ARBA" id="ARBA00004429"/>
    </source>
</evidence>
<feature type="transmembrane region" description="Helical" evidence="9">
    <location>
        <begin position="7"/>
        <end position="29"/>
    </location>
</feature>
<keyword evidence="2 9" id="KW-0813">Transport</keyword>
<dbReference type="InterPro" id="IPR055348">
    <property type="entry name" value="DctQ"/>
</dbReference>
<keyword evidence="12" id="KW-1185">Reference proteome</keyword>